<dbReference type="Pfam" id="PF00126">
    <property type="entry name" value="HTH_1"/>
    <property type="match status" value="1"/>
</dbReference>
<feature type="domain" description="HTH lysR-type" evidence="5">
    <location>
        <begin position="1"/>
        <end position="58"/>
    </location>
</feature>
<dbReference type="GeneID" id="63972294"/>
<proteinExistence type="inferred from homology"/>
<gene>
    <name evidence="6" type="ORF">HMPREF9460_03473</name>
</gene>
<dbReference type="Proteomes" id="UP000029585">
    <property type="component" value="Unassembled WGS sequence"/>
</dbReference>
<comment type="similarity">
    <text evidence="1">Belongs to the LysR transcriptional regulatory family.</text>
</comment>
<organism evidence="6 7">
    <name type="scientific">Flavonifractor plautii 1_3_50AFAA</name>
    <dbReference type="NCBI Taxonomy" id="742738"/>
    <lineage>
        <taxon>Bacteria</taxon>
        <taxon>Bacillati</taxon>
        <taxon>Bacillota</taxon>
        <taxon>Clostridia</taxon>
        <taxon>Eubacteriales</taxon>
        <taxon>Oscillospiraceae</taxon>
        <taxon>Flavonifractor</taxon>
    </lineage>
</organism>
<dbReference type="FunFam" id="1.10.10.10:FF:000001">
    <property type="entry name" value="LysR family transcriptional regulator"/>
    <property type="match status" value="1"/>
</dbReference>
<keyword evidence="7" id="KW-1185">Reference proteome</keyword>
<protein>
    <recommendedName>
        <fullName evidence="5">HTH lysR-type domain-containing protein</fullName>
    </recommendedName>
</protein>
<dbReference type="GO" id="GO:0032993">
    <property type="term" value="C:protein-DNA complex"/>
    <property type="evidence" value="ECO:0007669"/>
    <property type="project" value="TreeGrafter"/>
</dbReference>
<dbReference type="AlphaFoldDB" id="A0A096B2Q9"/>
<evidence type="ECO:0000259" key="5">
    <source>
        <dbReference type="PROSITE" id="PS50931"/>
    </source>
</evidence>
<keyword evidence="4" id="KW-0804">Transcription</keyword>
<dbReference type="InterPro" id="IPR036390">
    <property type="entry name" value="WH_DNA-bd_sf"/>
</dbReference>
<reference evidence="6 7" key="1">
    <citation type="submission" date="2011-08" db="EMBL/GenBank/DDBJ databases">
        <title>The Genome Sequence of Clostridium orbiscindens 1_3_50AFAA.</title>
        <authorList>
            <consortium name="The Broad Institute Genome Sequencing Platform"/>
            <person name="Earl A."/>
            <person name="Ward D."/>
            <person name="Feldgarden M."/>
            <person name="Gevers D."/>
            <person name="Daigneault M."/>
            <person name="Strauss J."/>
            <person name="Allen-Vercoe E."/>
            <person name="Young S.K."/>
            <person name="Zeng Q."/>
            <person name="Gargeya S."/>
            <person name="Fitzgerald M."/>
            <person name="Haas B."/>
            <person name="Abouelleil A."/>
            <person name="Alvarado L."/>
            <person name="Arachchi H.M."/>
            <person name="Berlin A."/>
            <person name="Brown A."/>
            <person name="Chapman S.B."/>
            <person name="Chen Z."/>
            <person name="Dunbar C."/>
            <person name="Freedman E."/>
            <person name="Gearin G."/>
            <person name="Gellesch M."/>
            <person name="Goldberg J."/>
            <person name="Griggs A."/>
            <person name="Gujja S."/>
            <person name="Heiman D."/>
            <person name="Howarth C."/>
            <person name="Larson L."/>
            <person name="Lui A."/>
            <person name="MacDonald P.J.P."/>
            <person name="Montmayeur A."/>
            <person name="Murphy C."/>
            <person name="Neiman D."/>
            <person name="Pearson M."/>
            <person name="Priest M."/>
            <person name="Roberts A."/>
            <person name="Saif S."/>
            <person name="Shea T."/>
            <person name="Shenoy N."/>
            <person name="Sisk P."/>
            <person name="Stolte C."/>
            <person name="Sykes S."/>
            <person name="Wortman J."/>
            <person name="Nusbaum C."/>
            <person name="Birren B."/>
        </authorList>
    </citation>
    <scope>NUCLEOTIDE SEQUENCE [LARGE SCALE GENOMIC DNA]</scope>
    <source>
        <strain evidence="6 7">1_3_50AFAA</strain>
    </source>
</reference>
<keyword evidence="2" id="KW-0805">Transcription regulation</keyword>
<dbReference type="RefSeq" id="WP_080567983.1">
    <property type="nucleotide sequence ID" value="NZ_KN174166.1"/>
</dbReference>
<dbReference type="PANTHER" id="PTHR30346">
    <property type="entry name" value="TRANSCRIPTIONAL DUAL REGULATOR HCAR-RELATED"/>
    <property type="match status" value="1"/>
</dbReference>
<dbReference type="PANTHER" id="PTHR30346:SF0">
    <property type="entry name" value="HCA OPERON TRANSCRIPTIONAL ACTIVATOR HCAR"/>
    <property type="match status" value="1"/>
</dbReference>
<dbReference type="GO" id="GO:0003700">
    <property type="term" value="F:DNA-binding transcription factor activity"/>
    <property type="evidence" value="ECO:0007669"/>
    <property type="project" value="InterPro"/>
</dbReference>
<dbReference type="InterPro" id="IPR000847">
    <property type="entry name" value="LysR_HTH_N"/>
</dbReference>
<dbReference type="Gene3D" id="1.10.10.10">
    <property type="entry name" value="Winged helix-like DNA-binding domain superfamily/Winged helix DNA-binding domain"/>
    <property type="match status" value="1"/>
</dbReference>
<comment type="caution">
    <text evidence="6">The sequence shown here is derived from an EMBL/GenBank/DDBJ whole genome shotgun (WGS) entry which is preliminary data.</text>
</comment>
<evidence type="ECO:0000313" key="6">
    <source>
        <dbReference type="EMBL" id="KGF53653.1"/>
    </source>
</evidence>
<accession>A0A096B2Q9</accession>
<dbReference type="SUPFAM" id="SSF53850">
    <property type="entry name" value="Periplasmic binding protein-like II"/>
    <property type="match status" value="1"/>
</dbReference>
<dbReference type="HOGENOM" id="CLU_039613_6_4_9"/>
<dbReference type="Pfam" id="PF03466">
    <property type="entry name" value="LysR_substrate"/>
    <property type="match status" value="1"/>
</dbReference>
<dbReference type="GO" id="GO:0003677">
    <property type="term" value="F:DNA binding"/>
    <property type="evidence" value="ECO:0007669"/>
    <property type="project" value="UniProtKB-KW"/>
</dbReference>
<dbReference type="InterPro" id="IPR036388">
    <property type="entry name" value="WH-like_DNA-bd_sf"/>
</dbReference>
<dbReference type="EMBL" id="ADLO01000105">
    <property type="protein sequence ID" value="KGF53653.1"/>
    <property type="molecule type" value="Genomic_DNA"/>
</dbReference>
<dbReference type="PROSITE" id="PS50931">
    <property type="entry name" value="HTH_LYSR"/>
    <property type="match status" value="1"/>
</dbReference>
<dbReference type="CDD" id="cd08414">
    <property type="entry name" value="PBP2_LTTR_aromatics_like"/>
    <property type="match status" value="1"/>
</dbReference>
<keyword evidence="3" id="KW-0238">DNA-binding</keyword>
<dbReference type="PATRIC" id="fig|742738.3.peg.3575"/>
<dbReference type="Gene3D" id="3.40.190.10">
    <property type="entry name" value="Periplasmic binding protein-like II"/>
    <property type="match status" value="2"/>
</dbReference>
<dbReference type="eggNOG" id="COG0583">
    <property type="taxonomic scope" value="Bacteria"/>
</dbReference>
<name>A0A096B2Q9_FLAPL</name>
<evidence type="ECO:0000256" key="4">
    <source>
        <dbReference type="ARBA" id="ARBA00023163"/>
    </source>
</evidence>
<dbReference type="SUPFAM" id="SSF46785">
    <property type="entry name" value="Winged helix' DNA-binding domain"/>
    <property type="match status" value="1"/>
</dbReference>
<evidence type="ECO:0000256" key="1">
    <source>
        <dbReference type="ARBA" id="ARBA00009437"/>
    </source>
</evidence>
<evidence type="ECO:0000313" key="7">
    <source>
        <dbReference type="Proteomes" id="UP000029585"/>
    </source>
</evidence>
<sequence>MTLNQLECFMVLAQRLNFTQAADDLFMAQPALSRLISALEKELDLQLFYRNSRSVALTPAGTVFFKKCPKILDEYRGSVVAARLAQEGYRGSLTLGIMRDTFEPKLPTLYQRFRTAYPHVSLLIRGYSHSSLLSALERGEVDAILNYMPMPSGQESPSILLHKNHQCIITALDHPLASRGSIRMEEVKDEPFVVMARTASIPGHDFIWKTAADAGFAPHVVAEATHVPVLLTLVSCGIGISTLSDDMACLCQGKVAFIPLLGVPFANVRLMWNQDNQNPALPHLLDVFRSIC</sequence>
<dbReference type="PRINTS" id="PR00039">
    <property type="entry name" value="HTHLYSR"/>
</dbReference>
<evidence type="ECO:0000256" key="3">
    <source>
        <dbReference type="ARBA" id="ARBA00023125"/>
    </source>
</evidence>
<evidence type="ECO:0000256" key="2">
    <source>
        <dbReference type="ARBA" id="ARBA00023015"/>
    </source>
</evidence>
<dbReference type="InterPro" id="IPR005119">
    <property type="entry name" value="LysR_subst-bd"/>
</dbReference>